<dbReference type="EMBL" id="JAFBCF010000001">
    <property type="protein sequence ID" value="MBM7799739.1"/>
    <property type="molecule type" value="Genomic_DNA"/>
</dbReference>
<evidence type="ECO:0000313" key="7">
    <source>
        <dbReference type="EMBL" id="MBM7799739.1"/>
    </source>
</evidence>
<feature type="transmembrane region" description="Helical" evidence="5">
    <location>
        <begin position="263"/>
        <end position="284"/>
    </location>
</feature>
<evidence type="ECO:0000256" key="2">
    <source>
        <dbReference type="ARBA" id="ARBA00022692"/>
    </source>
</evidence>
<feature type="transmembrane region" description="Helical" evidence="5">
    <location>
        <begin position="151"/>
        <end position="172"/>
    </location>
</feature>
<feature type="transmembrane region" description="Helical" evidence="5">
    <location>
        <begin position="291"/>
        <end position="310"/>
    </location>
</feature>
<feature type="transmembrane region" description="Helical" evidence="5">
    <location>
        <begin position="349"/>
        <end position="370"/>
    </location>
</feature>
<keyword evidence="2 5" id="KW-0812">Transmembrane</keyword>
<keyword evidence="4 5" id="KW-0472">Membrane</keyword>
<dbReference type="PROSITE" id="PS50850">
    <property type="entry name" value="MFS"/>
    <property type="match status" value="1"/>
</dbReference>
<feature type="transmembrane region" description="Helical" evidence="5">
    <location>
        <begin position="225"/>
        <end position="243"/>
    </location>
</feature>
<feature type="transmembrane region" description="Helical" evidence="5">
    <location>
        <begin position="86"/>
        <end position="104"/>
    </location>
</feature>
<dbReference type="Proteomes" id="UP000704762">
    <property type="component" value="Unassembled WGS sequence"/>
</dbReference>
<feature type="transmembrane region" description="Helical" evidence="5">
    <location>
        <begin position="178"/>
        <end position="199"/>
    </location>
</feature>
<dbReference type="InterPro" id="IPR011701">
    <property type="entry name" value="MFS"/>
</dbReference>
<name>A0ABS2RL46_9ACTN</name>
<feature type="transmembrane region" description="Helical" evidence="5">
    <location>
        <begin position="316"/>
        <end position="337"/>
    </location>
</feature>
<sequence>MTSSSGDVPAPPAPALRVRAAMVGTYAIFGLNGLVFASWAGRLPSVAITLDLTPGGLGLLLLMIGLGSVLGLPLAGVIVDRFGTAVSVRLTGSLIGLSLLVIAVSLLMTWLVPVAIALFFFGFGVGVWDVSQNIEGAEVERRIGRTIMPKFHAAFSGGAFVGALIGSLMARIGVGLPVHLFGVVALGAVVVFLCTRVFLPATAHAEHTEGPAEPRRRTAAWREPRTLVIGLVVLGAAFTEGAANDWVAKATVDGLGASESAGAIMFGVFVAAMTGFRFAGSALLDRLGRVAVLRICLTAAILGLVLFVFAPNIYLAAVGAVLWGIGAALGFPVGMSAAADEPRYAAGRVAVVSTIGYAAFLMGPPLLGFIGNHVGVRHSLLAVAVVVLASLLTTSAVQPKQSAVVGADVA</sequence>
<dbReference type="RefSeq" id="WP_204918688.1">
    <property type="nucleotide sequence ID" value="NZ_BAAAQP010000003.1"/>
</dbReference>
<feature type="transmembrane region" description="Helical" evidence="5">
    <location>
        <begin position="20"/>
        <end position="39"/>
    </location>
</feature>
<dbReference type="PANTHER" id="PTHR23514">
    <property type="entry name" value="BYPASS OF STOP CODON PROTEIN 6"/>
    <property type="match status" value="1"/>
</dbReference>
<feature type="transmembrane region" description="Helical" evidence="5">
    <location>
        <begin position="376"/>
        <end position="397"/>
    </location>
</feature>
<dbReference type="InterPro" id="IPR036259">
    <property type="entry name" value="MFS_trans_sf"/>
</dbReference>
<dbReference type="PANTHER" id="PTHR23514:SF13">
    <property type="entry name" value="INNER MEMBRANE PROTEIN YBJJ"/>
    <property type="match status" value="1"/>
</dbReference>
<organism evidence="7 8">
    <name type="scientific">Microlunatus panaciterrae</name>
    <dbReference type="NCBI Taxonomy" id="400768"/>
    <lineage>
        <taxon>Bacteria</taxon>
        <taxon>Bacillati</taxon>
        <taxon>Actinomycetota</taxon>
        <taxon>Actinomycetes</taxon>
        <taxon>Propionibacteriales</taxon>
        <taxon>Propionibacteriaceae</taxon>
        <taxon>Microlunatus</taxon>
    </lineage>
</organism>
<keyword evidence="3 5" id="KW-1133">Transmembrane helix</keyword>
<evidence type="ECO:0000256" key="5">
    <source>
        <dbReference type="SAM" id="Phobius"/>
    </source>
</evidence>
<proteinExistence type="predicted"/>
<dbReference type="InterPro" id="IPR051788">
    <property type="entry name" value="MFS_Transporter"/>
</dbReference>
<feature type="domain" description="Major facilitator superfamily (MFS) profile" evidence="6">
    <location>
        <begin position="18"/>
        <end position="402"/>
    </location>
</feature>
<evidence type="ECO:0000259" key="6">
    <source>
        <dbReference type="PROSITE" id="PS50850"/>
    </source>
</evidence>
<dbReference type="Gene3D" id="1.20.1250.20">
    <property type="entry name" value="MFS general substrate transporter like domains"/>
    <property type="match status" value="2"/>
</dbReference>
<comment type="caution">
    <text evidence="7">The sequence shown here is derived from an EMBL/GenBank/DDBJ whole genome shotgun (WGS) entry which is preliminary data.</text>
</comment>
<dbReference type="SUPFAM" id="SSF103473">
    <property type="entry name" value="MFS general substrate transporter"/>
    <property type="match status" value="1"/>
</dbReference>
<comment type="subcellular location">
    <subcellularLocation>
        <location evidence="1">Cell membrane</location>
        <topology evidence="1">Multi-pass membrane protein</topology>
    </subcellularLocation>
</comment>
<keyword evidence="8" id="KW-1185">Reference proteome</keyword>
<feature type="transmembrane region" description="Helical" evidence="5">
    <location>
        <begin position="110"/>
        <end position="130"/>
    </location>
</feature>
<reference evidence="7 8" key="1">
    <citation type="submission" date="2021-01" db="EMBL/GenBank/DDBJ databases">
        <title>Sequencing the genomes of 1000 actinobacteria strains.</title>
        <authorList>
            <person name="Klenk H.-P."/>
        </authorList>
    </citation>
    <scope>NUCLEOTIDE SEQUENCE [LARGE SCALE GENOMIC DNA]</scope>
    <source>
        <strain evidence="7 8">DSM 18662</strain>
    </source>
</reference>
<evidence type="ECO:0000256" key="3">
    <source>
        <dbReference type="ARBA" id="ARBA00022989"/>
    </source>
</evidence>
<evidence type="ECO:0000256" key="4">
    <source>
        <dbReference type="ARBA" id="ARBA00023136"/>
    </source>
</evidence>
<accession>A0ABS2RL46</accession>
<dbReference type="InterPro" id="IPR020846">
    <property type="entry name" value="MFS_dom"/>
</dbReference>
<dbReference type="CDD" id="cd17393">
    <property type="entry name" value="MFS_MosC_like"/>
    <property type="match status" value="1"/>
</dbReference>
<evidence type="ECO:0000313" key="8">
    <source>
        <dbReference type="Proteomes" id="UP000704762"/>
    </source>
</evidence>
<gene>
    <name evidence="7" type="ORF">JOE57_002660</name>
</gene>
<feature type="transmembrane region" description="Helical" evidence="5">
    <location>
        <begin position="59"/>
        <end position="79"/>
    </location>
</feature>
<dbReference type="Pfam" id="PF07690">
    <property type="entry name" value="MFS_1"/>
    <property type="match status" value="1"/>
</dbReference>
<evidence type="ECO:0000256" key="1">
    <source>
        <dbReference type="ARBA" id="ARBA00004651"/>
    </source>
</evidence>
<protein>
    <submittedName>
        <fullName evidence="7">MFS family permease</fullName>
    </submittedName>
</protein>